<accession>A0A1F6FTY0</accession>
<gene>
    <name evidence="3" type="ORF">A2592_00230</name>
</gene>
<feature type="domain" description="Methyltransferase type 11" evidence="2">
    <location>
        <begin position="51"/>
        <end position="151"/>
    </location>
</feature>
<sequence length="273" mass="31413">MKNLKTVESHFAFGENWSEYSALIDDVKIQEAEKGLLRLVDQKQLTGKTFLDIGCGSGLHSLAALRLGVTKVLATDIDHESVTTTKNVLQKYVLPAMQYEVQEVSVFDLPNKVSEKFDIVYSWGVLHHTGDMYQAIKDATQLVKSDGLLVLALYRKTPMCGTWRRIKRWYTYTTDKRQQTARQVYIFLKKIRFKLSGRDFNAYKENYYNSRGMSFEHDVHDWMGGYPYESITPEETESFMQTLGFELIKKNVHASGFGLFGSGCDEFVFKKML</sequence>
<dbReference type="SUPFAM" id="SSF53335">
    <property type="entry name" value="S-adenosyl-L-methionine-dependent methyltransferases"/>
    <property type="match status" value="1"/>
</dbReference>
<evidence type="ECO:0000313" key="3">
    <source>
        <dbReference type="EMBL" id="OGG89278.1"/>
    </source>
</evidence>
<dbReference type="PANTHER" id="PTHR43861">
    <property type="entry name" value="TRANS-ACONITATE 2-METHYLTRANSFERASE-RELATED"/>
    <property type="match status" value="1"/>
</dbReference>
<name>A0A1F6FTY0_9BACT</name>
<dbReference type="CDD" id="cd02440">
    <property type="entry name" value="AdoMet_MTases"/>
    <property type="match status" value="1"/>
</dbReference>
<dbReference type="InterPro" id="IPR029063">
    <property type="entry name" value="SAM-dependent_MTases_sf"/>
</dbReference>
<evidence type="ECO:0000313" key="4">
    <source>
        <dbReference type="Proteomes" id="UP000179230"/>
    </source>
</evidence>
<reference evidence="3 4" key="1">
    <citation type="journal article" date="2016" name="Nat. Commun.">
        <title>Thousands of microbial genomes shed light on interconnected biogeochemical processes in an aquifer system.</title>
        <authorList>
            <person name="Anantharaman K."/>
            <person name="Brown C.T."/>
            <person name="Hug L.A."/>
            <person name="Sharon I."/>
            <person name="Castelle C.J."/>
            <person name="Probst A.J."/>
            <person name="Thomas B.C."/>
            <person name="Singh A."/>
            <person name="Wilkins M.J."/>
            <person name="Karaoz U."/>
            <person name="Brodie E.L."/>
            <person name="Williams K.H."/>
            <person name="Hubbard S.S."/>
            <person name="Banfield J.F."/>
        </authorList>
    </citation>
    <scope>NUCLEOTIDE SEQUENCE [LARGE SCALE GENOMIC DNA]</scope>
</reference>
<evidence type="ECO:0000259" key="2">
    <source>
        <dbReference type="Pfam" id="PF08241"/>
    </source>
</evidence>
<dbReference type="GO" id="GO:0008757">
    <property type="term" value="F:S-adenosylmethionine-dependent methyltransferase activity"/>
    <property type="evidence" value="ECO:0007669"/>
    <property type="project" value="InterPro"/>
</dbReference>
<dbReference type="PANTHER" id="PTHR43861:SF3">
    <property type="entry name" value="PUTATIVE (AFU_ORTHOLOGUE AFUA_2G14390)-RELATED"/>
    <property type="match status" value="1"/>
</dbReference>
<organism evidence="3 4">
    <name type="scientific">Candidatus Kaiserbacteria bacterium RIFOXYD1_FULL_42_15</name>
    <dbReference type="NCBI Taxonomy" id="1798532"/>
    <lineage>
        <taxon>Bacteria</taxon>
        <taxon>Candidatus Kaiseribacteriota</taxon>
    </lineage>
</organism>
<dbReference type="Gene3D" id="3.40.50.150">
    <property type="entry name" value="Vaccinia Virus protein VP39"/>
    <property type="match status" value="1"/>
</dbReference>
<comment type="caution">
    <text evidence="3">The sequence shown here is derived from an EMBL/GenBank/DDBJ whole genome shotgun (WGS) entry which is preliminary data.</text>
</comment>
<keyword evidence="1" id="KW-0808">Transferase</keyword>
<evidence type="ECO:0000256" key="1">
    <source>
        <dbReference type="ARBA" id="ARBA00022679"/>
    </source>
</evidence>
<dbReference type="EMBL" id="MFMT01000004">
    <property type="protein sequence ID" value="OGG89278.1"/>
    <property type="molecule type" value="Genomic_DNA"/>
</dbReference>
<dbReference type="AlphaFoldDB" id="A0A1F6FTY0"/>
<dbReference type="Proteomes" id="UP000179230">
    <property type="component" value="Unassembled WGS sequence"/>
</dbReference>
<dbReference type="Pfam" id="PF08241">
    <property type="entry name" value="Methyltransf_11"/>
    <property type="match status" value="1"/>
</dbReference>
<proteinExistence type="predicted"/>
<dbReference type="InterPro" id="IPR013216">
    <property type="entry name" value="Methyltransf_11"/>
</dbReference>
<protein>
    <recommendedName>
        <fullName evidence="2">Methyltransferase type 11 domain-containing protein</fullName>
    </recommendedName>
</protein>